<proteinExistence type="predicted"/>
<organism evidence="2 3">
    <name type="scientific">Bos mutus</name>
    <name type="common">wild yak</name>
    <dbReference type="NCBI Taxonomy" id="72004"/>
    <lineage>
        <taxon>Eukaryota</taxon>
        <taxon>Metazoa</taxon>
        <taxon>Chordata</taxon>
        <taxon>Craniata</taxon>
        <taxon>Vertebrata</taxon>
        <taxon>Euteleostomi</taxon>
        <taxon>Mammalia</taxon>
        <taxon>Eutheria</taxon>
        <taxon>Laurasiatheria</taxon>
        <taxon>Artiodactyla</taxon>
        <taxon>Ruminantia</taxon>
        <taxon>Pecora</taxon>
        <taxon>Bovidae</taxon>
        <taxon>Bovinae</taxon>
        <taxon>Bos</taxon>
    </lineage>
</organism>
<dbReference type="Pfam" id="PF12001">
    <property type="entry name" value="DUF3496"/>
    <property type="match status" value="1"/>
</dbReference>
<dbReference type="Proteomes" id="UP000011080">
    <property type="component" value="Unassembled WGS sequence"/>
</dbReference>
<evidence type="ECO:0000313" key="3">
    <source>
        <dbReference type="Proteomes" id="UP000011080"/>
    </source>
</evidence>
<reference evidence="2 3" key="1">
    <citation type="journal article" date="2012" name="Nat. Genet.">
        <title>The yak genome and adaptation to life at high altitude.</title>
        <authorList>
            <person name="Qiu Q."/>
            <person name="Zhang G."/>
            <person name="Ma T."/>
            <person name="Qian W."/>
            <person name="Wang J."/>
            <person name="Ye Z."/>
            <person name="Cao C."/>
            <person name="Hu Q."/>
            <person name="Kim J."/>
            <person name="Larkin D.M."/>
            <person name="Auvil L."/>
            <person name="Capitanu B."/>
            <person name="Ma J."/>
            <person name="Lewin H.A."/>
            <person name="Qian X."/>
            <person name="Lang Y."/>
            <person name="Zhou R."/>
            <person name="Wang L."/>
            <person name="Wang K."/>
            <person name="Xia J."/>
            <person name="Liao S."/>
            <person name="Pan S."/>
            <person name="Lu X."/>
            <person name="Hou H."/>
            <person name="Wang Y."/>
            <person name="Zang X."/>
            <person name="Yin Y."/>
            <person name="Ma H."/>
            <person name="Zhang J."/>
            <person name="Wang Z."/>
            <person name="Zhang Y."/>
            <person name="Zhang D."/>
            <person name="Yonezawa T."/>
            <person name="Hasegawa M."/>
            <person name="Zhong Y."/>
            <person name="Liu W."/>
            <person name="Zhang Y."/>
            <person name="Huang Z."/>
            <person name="Zhang S."/>
            <person name="Long R."/>
            <person name="Yang H."/>
            <person name="Wang J."/>
            <person name="Lenstra J.A."/>
            <person name="Cooper D.N."/>
            <person name="Wu Y."/>
            <person name="Wang J."/>
            <person name="Shi P."/>
            <person name="Wang J."/>
            <person name="Liu J."/>
        </authorList>
    </citation>
    <scope>NUCLEOTIDE SEQUENCE [LARGE SCALE GENOMIC DNA]</scope>
    <source>
        <strain evidence="3">yakQH1</strain>
    </source>
</reference>
<feature type="non-terminal residue" evidence="2">
    <location>
        <position position="195"/>
    </location>
</feature>
<sequence>LQENNGSIRSQMELRIKDLESELSKVKTLQEDSHTAELEKYQQLYLVELEVRKSLEGKLDKTHDRLAVISTKLEVEKDQNKSLLGTLSTRPVLKPPCVGNFNNPLVLNGNLTPRANVGFPTSIPHPLNNSMENYLTKVKLDRSITRELREAAAEFESESYGLSPLGATDGSNLSQDLLLKTSQEYVQILKKKYMI</sequence>
<accession>L8I511</accession>
<feature type="domain" description="DUF3496" evidence="1">
    <location>
        <begin position="9"/>
        <end position="116"/>
    </location>
</feature>
<name>L8I511_9CETA</name>
<dbReference type="AlphaFoldDB" id="L8I511"/>
<gene>
    <name evidence="2" type="ORF">M91_10367</name>
</gene>
<dbReference type="EMBL" id="JH881955">
    <property type="protein sequence ID" value="ELR51595.1"/>
    <property type="molecule type" value="Genomic_DNA"/>
</dbReference>
<dbReference type="InterPro" id="IPR021885">
    <property type="entry name" value="DUF3496"/>
</dbReference>
<evidence type="ECO:0000259" key="1">
    <source>
        <dbReference type="Pfam" id="PF12001"/>
    </source>
</evidence>
<evidence type="ECO:0000313" key="2">
    <source>
        <dbReference type="EMBL" id="ELR51595.1"/>
    </source>
</evidence>
<protein>
    <recommendedName>
        <fullName evidence="1">DUF3496 domain-containing protein</fullName>
    </recommendedName>
</protein>